<evidence type="ECO:0000256" key="1">
    <source>
        <dbReference type="SAM" id="SignalP"/>
    </source>
</evidence>
<dbReference type="PANTHER" id="PTHR45985:SF3">
    <property type="entry name" value="CHITIN DEACETYLASE-LIKE 4"/>
    <property type="match status" value="1"/>
</dbReference>
<dbReference type="GeneID" id="106166970"/>
<evidence type="ECO:0000313" key="3">
    <source>
        <dbReference type="RefSeq" id="XP_013401085.1"/>
    </source>
</evidence>
<sequence length="355" mass="41510">MNKFFNALLLLITLAEYAQRSEAAVCDRITCRLPRCHCPTSRPPAGFRPKDTPQMVLVTFDDSVNFNNIRYYEELFPKNNPLRNPNNCTIGGTFYTSNIGVGNTVYHHIRKLWDEGHEIASHSISHRSPPSWWDQATYNDYVEEIVGEKDMISNQARLPPEEIRGMRTPFLQIGGDSQFKMLYDNNFTYDSSMLTGKYSAEQIHNTPPIWPYTLDTPPENYLCDITPGNCPRRPYPGLWEIPLNRMYGVDGKACGMADSCRTTTEEDTFNYLLLNFLNDYYNNRRAPYGVYVHATWFNRKNRFTLGGLKKFMRYINRMPDVYMVTSYQVIQWMRQPTRLADIKNFQPWKSRRQQC</sequence>
<feature type="signal peptide" evidence="1">
    <location>
        <begin position="1"/>
        <end position="23"/>
    </location>
</feature>
<name>A0A1S3IS99_LINAN</name>
<dbReference type="OMA" id="HPTSANE"/>
<dbReference type="InterPro" id="IPR011330">
    <property type="entry name" value="Glyco_hydro/deAcase_b/a-brl"/>
</dbReference>
<dbReference type="GeneID" id="106170320"/>
<accession>A0A1S3IS99</accession>
<dbReference type="OrthoDB" id="504708at2759"/>
<feature type="chain" id="PRO_5014545847" evidence="1">
    <location>
        <begin position="24"/>
        <end position="355"/>
    </location>
</feature>
<reference evidence="3 4" key="1">
    <citation type="submission" date="2025-04" db="UniProtKB">
        <authorList>
            <consortium name="RefSeq"/>
        </authorList>
    </citation>
    <scope>IDENTIFICATION</scope>
    <source>
        <tissue evidence="3 4">Gonads</tissue>
    </source>
</reference>
<dbReference type="AlphaFoldDB" id="A0A1S3IS99"/>
<dbReference type="Gene3D" id="3.20.20.370">
    <property type="entry name" value="Glycoside hydrolase/deacetylase"/>
    <property type="match status" value="1"/>
</dbReference>
<evidence type="ECO:0000313" key="4">
    <source>
        <dbReference type="RefSeq" id="XP_013405613.1"/>
    </source>
</evidence>
<evidence type="ECO:0000313" key="2">
    <source>
        <dbReference type="Proteomes" id="UP000085678"/>
    </source>
</evidence>
<proteinExistence type="predicted"/>
<dbReference type="InterPro" id="IPR052740">
    <property type="entry name" value="CE4"/>
</dbReference>
<dbReference type="KEGG" id="lak:106170320"/>
<dbReference type="RefSeq" id="XP_013405613.1">
    <property type="nucleotide sequence ID" value="XM_013550159.2"/>
</dbReference>
<organism evidence="2 3">
    <name type="scientific">Lingula anatina</name>
    <name type="common">Brachiopod</name>
    <name type="synonym">Lingula unguis</name>
    <dbReference type="NCBI Taxonomy" id="7574"/>
    <lineage>
        <taxon>Eukaryota</taxon>
        <taxon>Metazoa</taxon>
        <taxon>Spiralia</taxon>
        <taxon>Lophotrochozoa</taxon>
        <taxon>Brachiopoda</taxon>
        <taxon>Linguliformea</taxon>
        <taxon>Lingulata</taxon>
        <taxon>Lingulida</taxon>
        <taxon>Linguloidea</taxon>
        <taxon>Lingulidae</taxon>
        <taxon>Lingula</taxon>
    </lineage>
</organism>
<dbReference type="KEGG" id="lak:106166970"/>
<keyword evidence="2" id="KW-1185">Reference proteome</keyword>
<dbReference type="SUPFAM" id="SSF88713">
    <property type="entry name" value="Glycoside hydrolase/deacetylase"/>
    <property type="match status" value="1"/>
</dbReference>
<gene>
    <name evidence="3" type="primary">LOC106166970</name>
    <name evidence="4" type="synonym">LOC106170320</name>
</gene>
<protein>
    <submittedName>
        <fullName evidence="3">Uncharacterized protein LOC106166970</fullName>
    </submittedName>
    <submittedName>
        <fullName evidence="4">Uncharacterized protein LOC106170320</fullName>
    </submittedName>
</protein>
<dbReference type="Proteomes" id="UP000085678">
    <property type="component" value="Unplaced"/>
</dbReference>
<dbReference type="RefSeq" id="XP_013401085.1">
    <property type="nucleotide sequence ID" value="XM_013545631.1"/>
</dbReference>
<dbReference type="PANTHER" id="PTHR45985">
    <property type="match status" value="1"/>
</dbReference>
<keyword evidence="1" id="KW-0732">Signal</keyword>
<dbReference type="GO" id="GO:0005975">
    <property type="term" value="P:carbohydrate metabolic process"/>
    <property type="evidence" value="ECO:0007669"/>
    <property type="project" value="InterPro"/>
</dbReference>